<evidence type="ECO:0000256" key="1">
    <source>
        <dbReference type="SAM" id="MobiDB-lite"/>
    </source>
</evidence>
<sequence length="298" mass="33934">MKTVNTSIKTSVLLPRSEESSSKHSRYSKKVEENPLNPIQEKKRSKSPKKKSIEEGAVSKTQETPISPETDESPKEVFPLKTRVFKRIKKIAHKSRSSSNRTPSFSQMICKPHVKRKCVVLSEILVPSSPSSKKHKAEDMEKHISKKQKNKLRKLVINDESKEEEVLQDPPLTTSQVNISNVEISCCIFTKVHPSSDDDENVFVGTFRDIQFNLEEEQIPDNMILIGKQFKILNQKLNLLLHIQDDGGGKHSVSSLEVDLLLKKQVGRLHEAVSNINRNNEKRVKNQLSTFSDDFNEL</sequence>
<protein>
    <submittedName>
        <fullName evidence="2">Uncharacterized protein</fullName>
    </submittedName>
</protein>
<organism evidence="2 3">
    <name type="scientific">Lactuca saligna</name>
    <name type="common">Willowleaf lettuce</name>
    <dbReference type="NCBI Taxonomy" id="75948"/>
    <lineage>
        <taxon>Eukaryota</taxon>
        <taxon>Viridiplantae</taxon>
        <taxon>Streptophyta</taxon>
        <taxon>Embryophyta</taxon>
        <taxon>Tracheophyta</taxon>
        <taxon>Spermatophyta</taxon>
        <taxon>Magnoliopsida</taxon>
        <taxon>eudicotyledons</taxon>
        <taxon>Gunneridae</taxon>
        <taxon>Pentapetalae</taxon>
        <taxon>asterids</taxon>
        <taxon>campanulids</taxon>
        <taxon>Asterales</taxon>
        <taxon>Asteraceae</taxon>
        <taxon>Cichorioideae</taxon>
        <taxon>Cichorieae</taxon>
        <taxon>Lactucinae</taxon>
        <taxon>Lactuca</taxon>
    </lineage>
</organism>
<accession>A0AA35YMP7</accession>
<proteinExistence type="predicted"/>
<keyword evidence="3" id="KW-1185">Reference proteome</keyword>
<dbReference type="AlphaFoldDB" id="A0AA35YMP7"/>
<dbReference type="Proteomes" id="UP001177003">
    <property type="component" value="Chromosome 3"/>
</dbReference>
<feature type="region of interest" description="Disordered" evidence="1">
    <location>
        <begin position="1"/>
        <end position="78"/>
    </location>
</feature>
<reference evidence="2" key="1">
    <citation type="submission" date="2023-04" db="EMBL/GenBank/DDBJ databases">
        <authorList>
            <person name="Vijverberg K."/>
            <person name="Xiong W."/>
            <person name="Schranz E."/>
        </authorList>
    </citation>
    <scope>NUCLEOTIDE SEQUENCE</scope>
</reference>
<evidence type="ECO:0000313" key="3">
    <source>
        <dbReference type="Proteomes" id="UP001177003"/>
    </source>
</evidence>
<name>A0AA35YMP7_LACSI</name>
<gene>
    <name evidence="2" type="ORF">LSALG_LOCUS16662</name>
</gene>
<dbReference type="EMBL" id="OX465079">
    <property type="protein sequence ID" value="CAI9276693.1"/>
    <property type="molecule type" value="Genomic_DNA"/>
</dbReference>
<feature type="compositionally biased region" description="Polar residues" evidence="1">
    <location>
        <begin position="1"/>
        <end position="10"/>
    </location>
</feature>
<evidence type="ECO:0000313" key="2">
    <source>
        <dbReference type="EMBL" id="CAI9276693.1"/>
    </source>
</evidence>